<comment type="caution">
    <text evidence="11">The sequence shown here is derived from an EMBL/GenBank/DDBJ whole genome shotgun (WGS) entry which is preliminary data.</text>
</comment>
<evidence type="ECO:0000256" key="4">
    <source>
        <dbReference type="ARBA" id="ARBA00016014"/>
    </source>
</evidence>
<dbReference type="Pfam" id="PF02911">
    <property type="entry name" value="Formyl_trans_C"/>
    <property type="match status" value="1"/>
</dbReference>
<dbReference type="OrthoDB" id="9802815at2"/>
<evidence type="ECO:0000259" key="10">
    <source>
        <dbReference type="Pfam" id="PF02911"/>
    </source>
</evidence>
<keyword evidence="6 8" id="KW-0648">Protein biosynthesis</keyword>
<evidence type="ECO:0000256" key="2">
    <source>
        <dbReference type="ARBA" id="ARBA00010699"/>
    </source>
</evidence>
<dbReference type="Pfam" id="PF00551">
    <property type="entry name" value="Formyl_trans_N"/>
    <property type="match status" value="1"/>
</dbReference>
<dbReference type="SUPFAM" id="SSF53328">
    <property type="entry name" value="Formyltransferase"/>
    <property type="match status" value="1"/>
</dbReference>
<evidence type="ECO:0000313" key="12">
    <source>
        <dbReference type="Proteomes" id="UP000283295"/>
    </source>
</evidence>
<dbReference type="CDD" id="cd08704">
    <property type="entry name" value="Met_tRNA_FMT_C"/>
    <property type="match status" value="1"/>
</dbReference>
<gene>
    <name evidence="8" type="primary">fmt</name>
    <name evidence="11" type="ORF">DWX94_06760</name>
</gene>
<dbReference type="InterPro" id="IPR037022">
    <property type="entry name" value="Formyl_trans_C_sf"/>
</dbReference>
<evidence type="ECO:0000313" key="11">
    <source>
        <dbReference type="EMBL" id="RGS42934.1"/>
    </source>
</evidence>
<dbReference type="HAMAP" id="MF_00182">
    <property type="entry name" value="Formyl_trans"/>
    <property type="match status" value="1"/>
</dbReference>
<comment type="function">
    <text evidence="1 8">Attaches a formyl group to the free amino group of methionyl-tRNA(fMet). The formyl group appears to play a dual role in the initiator identity of N-formylmethionyl-tRNA by promoting its recognition by IF2 and preventing the misappropriation of this tRNA by the elongation apparatus.</text>
</comment>
<feature type="domain" description="Formyl transferase N-terminal" evidence="9">
    <location>
        <begin position="1"/>
        <end position="179"/>
    </location>
</feature>
<comment type="catalytic activity">
    <reaction evidence="7 8">
        <text>L-methionyl-tRNA(fMet) + (6R)-10-formyltetrahydrofolate = N-formyl-L-methionyl-tRNA(fMet) + (6S)-5,6,7,8-tetrahydrofolate + H(+)</text>
        <dbReference type="Rhea" id="RHEA:24380"/>
        <dbReference type="Rhea" id="RHEA-COMP:9952"/>
        <dbReference type="Rhea" id="RHEA-COMP:9953"/>
        <dbReference type="ChEBI" id="CHEBI:15378"/>
        <dbReference type="ChEBI" id="CHEBI:57453"/>
        <dbReference type="ChEBI" id="CHEBI:78530"/>
        <dbReference type="ChEBI" id="CHEBI:78844"/>
        <dbReference type="ChEBI" id="CHEBI:195366"/>
        <dbReference type="EC" id="2.1.2.9"/>
    </reaction>
</comment>
<feature type="binding site" evidence="8">
    <location>
        <begin position="109"/>
        <end position="112"/>
    </location>
    <ligand>
        <name>(6S)-5,6,7,8-tetrahydrofolate</name>
        <dbReference type="ChEBI" id="CHEBI:57453"/>
    </ligand>
</feature>
<dbReference type="InterPro" id="IPR036477">
    <property type="entry name" value="Formyl_transf_N_sf"/>
</dbReference>
<evidence type="ECO:0000256" key="7">
    <source>
        <dbReference type="ARBA" id="ARBA00048558"/>
    </source>
</evidence>
<evidence type="ECO:0000256" key="6">
    <source>
        <dbReference type="ARBA" id="ARBA00022917"/>
    </source>
</evidence>
<reference evidence="11 12" key="1">
    <citation type="submission" date="2018-08" db="EMBL/GenBank/DDBJ databases">
        <title>A genome reference for cultivated species of the human gut microbiota.</title>
        <authorList>
            <person name="Zou Y."/>
            <person name="Xue W."/>
            <person name="Luo G."/>
        </authorList>
    </citation>
    <scope>NUCLEOTIDE SEQUENCE [LARGE SCALE GENOMIC DNA]</scope>
    <source>
        <strain evidence="11 12">AF22-21</strain>
    </source>
</reference>
<dbReference type="PANTHER" id="PTHR11138:SF5">
    <property type="entry name" value="METHIONYL-TRNA FORMYLTRANSFERASE, MITOCHONDRIAL"/>
    <property type="match status" value="1"/>
</dbReference>
<dbReference type="AlphaFoldDB" id="A0A3R5ZLI5"/>
<dbReference type="InterPro" id="IPR011034">
    <property type="entry name" value="Formyl_transferase-like_C_sf"/>
</dbReference>
<accession>A0A3R5ZLI5</accession>
<dbReference type="EC" id="2.1.2.9" evidence="3 8"/>
<dbReference type="GeneID" id="92831987"/>
<comment type="similarity">
    <text evidence="2 8">Belongs to the Fmt family.</text>
</comment>
<evidence type="ECO:0000256" key="1">
    <source>
        <dbReference type="ARBA" id="ARBA00002606"/>
    </source>
</evidence>
<dbReference type="PANTHER" id="PTHR11138">
    <property type="entry name" value="METHIONYL-TRNA FORMYLTRANSFERASE"/>
    <property type="match status" value="1"/>
</dbReference>
<keyword evidence="5 8" id="KW-0808">Transferase</keyword>
<proteinExistence type="inferred from homology"/>
<dbReference type="SUPFAM" id="SSF50486">
    <property type="entry name" value="FMT C-terminal domain-like"/>
    <property type="match status" value="1"/>
</dbReference>
<dbReference type="Gene3D" id="3.10.25.10">
    <property type="entry name" value="Formyl transferase, C-terminal domain"/>
    <property type="match status" value="1"/>
</dbReference>
<evidence type="ECO:0000256" key="8">
    <source>
        <dbReference type="HAMAP-Rule" id="MF_00182"/>
    </source>
</evidence>
<evidence type="ECO:0000256" key="3">
    <source>
        <dbReference type="ARBA" id="ARBA00012261"/>
    </source>
</evidence>
<feature type="domain" description="Formyl transferase C-terminal" evidence="10">
    <location>
        <begin position="204"/>
        <end position="300"/>
    </location>
</feature>
<dbReference type="RefSeq" id="WP_004853131.1">
    <property type="nucleotide sequence ID" value="NZ_CP102278.1"/>
</dbReference>
<dbReference type="GO" id="GO:0005829">
    <property type="term" value="C:cytosol"/>
    <property type="evidence" value="ECO:0007669"/>
    <property type="project" value="TreeGrafter"/>
</dbReference>
<dbReference type="InterPro" id="IPR005794">
    <property type="entry name" value="Fmt"/>
</dbReference>
<sequence length="308" mass="33228">MRIIYMGTPDFAVNALVSLVDAGHEVVACYTQPDKPKGRSKALQPTPVKVKAFEYGIPVYQPVKLREAENVEKIKQYAPDAIVVAAYGQILPESILNIPAYGCINIHASLLPKYRGAAPIERAIIDGESKTGVTTMYMAKGLDTGDIIEQSVVSIMSDDTGETLTDKLAKTGAKLILSTLDKLENGTAERTVQNDDESCYAAMLSKDMGDIDFTKPADEIERLVRGLQPWPCAFTRIKGKSVKIYGACVTDAPEGTEPGQITGVTKKSFAIVCGEGALQIKRLQPEGKKPMDAAAFLAGNKLCDGERI</sequence>
<organism evidence="11 12">
    <name type="scientific">Coprococcus eutactus</name>
    <dbReference type="NCBI Taxonomy" id="33043"/>
    <lineage>
        <taxon>Bacteria</taxon>
        <taxon>Bacillati</taxon>
        <taxon>Bacillota</taxon>
        <taxon>Clostridia</taxon>
        <taxon>Lachnospirales</taxon>
        <taxon>Lachnospiraceae</taxon>
        <taxon>Coprococcus</taxon>
    </lineage>
</organism>
<dbReference type="EMBL" id="QRVK01000013">
    <property type="protein sequence ID" value="RGS42934.1"/>
    <property type="molecule type" value="Genomic_DNA"/>
</dbReference>
<dbReference type="InterPro" id="IPR005793">
    <property type="entry name" value="Formyl_trans_C"/>
</dbReference>
<dbReference type="InterPro" id="IPR001555">
    <property type="entry name" value="GART_AS"/>
</dbReference>
<dbReference type="GO" id="GO:0004479">
    <property type="term" value="F:methionyl-tRNA formyltransferase activity"/>
    <property type="evidence" value="ECO:0007669"/>
    <property type="project" value="UniProtKB-UniRule"/>
</dbReference>
<dbReference type="NCBIfam" id="TIGR00460">
    <property type="entry name" value="fmt"/>
    <property type="match status" value="1"/>
</dbReference>
<dbReference type="PROSITE" id="PS00373">
    <property type="entry name" value="GART"/>
    <property type="match status" value="1"/>
</dbReference>
<evidence type="ECO:0000259" key="9">
    <source>
        <dbReference type="Pfam" id="PF00551"/>
    </source>
</evidence>
<evidence type="ECO:0000256" key="5">
    <source>
        <dbReference type="ARBA" id="ARBA00022679"/>
    </source>
</evidence>
<name>A0A3R5ZLI5_9FIRM</name>
<dbReference type="InterPro" id="IPR044135">
    <property type="entry name" value="Met-tRNA-FMT_C"/>
</dbReference>
<dbReference type="InterPro" id="IPR041711">
    <property type="entry name" value="Met-tRNA-FMT_N"/>
</dbReference>
<dbReference type="Proteomes" id="UP000283295">
    <property type="component" value="Unassembled WGS sequence"/>
</dbReference>
<dbReference type="InterPro" id="IPR002376">
    <property type="entry name" value="Formyl_transf_N"/>
</dbReference>
<protein>
    <recommendedName>
        <fullName evidence="4 8">Methionyl-tRNA formyltransferase</fullName>
        <ecNumber evidence="3 8">2.1.2.9</ecNumber>
    </recommendedName>
</protein>
<dbReference type="CDD" id="cd08646">
    <property type="entry name" value="FMT_core_Met-tRNA-FMT_N"/>
    <property type="match status" value="1"/>
</dbReference>
<dbReference type="Gene3D" id="3.40.50.170">
    <property type="entry name" value="Formyl transferase, N-terminal domain"/>
    <property type="match status" value="1"/>
</dbReference>